<evidence type="ECO:0000259" key="1">
    <source>
        <dbReference type="PROSITE" id="PS50104"/>
    </source>
</evidence>
<dbReference type="RefSeq" id="WP_083563551.1">
    <property type="nucleotide sequence ID" value="NZ_AQQV01000012.1"/>
</dbReference>
<dbReference type="SUPFAM" id="SSF52200">
    <property type="entry name" value="Toll/Interleukin receptor TIR domain"/>
    <property type="match status" value="1"/>
</dbReference>
<dbReference type="OrthoDB" id="5149141at2"/>
<dbReference type="InterPro" id="IPR035897">
    <property type="entry name" value="Toll_tir_struct_dom_sf"/>
</dbReference>
<dbReference type="PROSITE" id="PS50104">
    <property type="entry name" value="TIR"/>
    <property type="match status" value="1"/>
</dbReference>
<comment type="caution">
    <text evidence="2">The sequence shown here is derived from an EMBL/GenBank/DDBJ whole genome shotgun (WGS) entry which is preliminary data.</text>
</comment>
<dbReference type="EMBL" id="AQQV01000012">
    <property type="protein sequence ID" value="ORE84864.1"/>
    <property type="molecule type" value="Genomic_DNA"/>
</dbReference>
<dbReference type="AlphaFoldDB" id="A0A1Y1SAG3"/>
<organism evidence="2 3">
    <name type="scientific">Oceanococcus atlanticus</name>
    <dbReference type="NCBI Taxonomy" id="1317117"/>
    <lineage>
        <taxon>Bacteria</taxon>
        <taxon>Pseudomonadati</taxon>
        <taxon>Pseudomonadota</taxon>
        <taxon>Gammaproteobacteria</taxon>
        <taxon>Chromatiales</taxon>
        <taxon>Oceanococcaceae</taxon>
        <taxon>Oceanococcus</taxon>
    </lineage>
</organism>
<keyword evidence="3" id="KW-1185">Reference proteome</keyword>
<feature type="domain" description="TIR" evidence="1">
    <location>
        <begin position="151"/>
        <end position="285"/>
    </location>
</feature>
<accession>A0A1Y1SAG3</accession>
<sequence>MATVREYFDKVLGHCLSLQNTLLAKSQRGEDIASLIAKIVLDLEGNAKYWSFYIPACSSPFEAVAGLFAVNEVQNCSFGPQSDGLVVETGFADYPERASSVDLVFTRRVLLYFEDILDQRCRDEIKSLGRERGLFVIIRDAEYAEAKSRIEKPLAFISHDSRDKDDLARPLAVELSKKMCPVWYDEYSLRVGASLRQSIESGLKETRHCIVILSPNFFSNDGWGRAEFDSVYTREIIERENVILPIWHGVTVKQVYEYSPRLADKFGLSSELGVEELARRLEREIRSGDT</sequence>
<dbReference type="Pfam" id="PF13676">
    <property type="entry name" value="TIR_2"/>
    <property type="match status" value="1"/>
</dbReference>
<reference evidence="2 3" key="1">
    <citation type="submission" date="2013-04" db="EMBL/GenBank/DDBJ databases">
        <title>Oceanococcus atlanticus 22II-S10r2 Genome Sequencing.</title>
        <authorList>
            <person name="Lai Q."/>
            <person name="Li G."/>
            <person name="Shao Z."/>
        </authorList>
    </citation>
    <scope>NUCLEOTIDE SEQUENCE [LARGE SCALE GENOMIC DNA]</scope>
    <source>
        <strain evidence="2 3">22II-S10r2</strain>
    </source>
</reference>
<gene>
    <name evidence="2" type="ORF">ATO7_16504</name>
</gene>
<protein>
    <submittedName>
        <fullName evidence="2">TIR protein</fullName>
    </submittedName>
</protein>
<proteinExistence type="predicted"/>
<evidence type="ECO:0000313" key="3">
    <source>
        <dbReference type="Proteomes" id="UP000192342"/>
    </source>
</evidence>
<dbReference type="STRING" id="1317117.ATO7_16504"/>
<dbReference type="Proteomes" id="UP000192342">
    <property type="component" value="Unassembled WGS sequence"/>
</dbReference>
<dbReference type="GO" id="GO:0007165">
    <property type="term" value="P:signal transduction"/>
    <property type="evidence" value="ECO:0007669"/>
    <property type="project" value="InterPro"/>
</dbReference>
<name>A0A1Y1SAG3_9GAMM</name>
<evidence type="ECO:0000313" key="2">
    <source>
        <dbReference type="EMBL" id="ORE84864.1"/>
    </source>
</evidence>
<dbReference type="Gene3D" id="3.40.50.10140">
    <property type="entry name" value="Toll/interleukin-1 receptor homology (TIR) domain"/>
    <property type="match status" value="1"/>
</dbReference>
<dbReference type="InterPro" id="IPR000157">
    <property type="entry name" value="TIR_dom"/>
</dbReference>